<feature type="region of interest" description="Disordered" evidence="1">
    <location>
        <begin position="35"/>
        <end position="74"/>
    </location>
</feature>
<dbReference type="CDD" id="cd03398">
    <property type="entry name" value="PAP2_haloperoxidase"/>
    <property type="match status" value="1"/>
</dbReference>
<sequence length="541" mass="58260">MNALNRRRLLVSTAALTAGLGLSLEAHAAYGADAATSSAYGERSRTGRKLRQRAAERDYPATLPDHPVNGEESLPSKIASYSKGLPHNDLGEVDVTAYARLIHALTTGNPADFEAIPSAGERKQLGPQGGLAYDLAGPDPFKLVVPPAPRMDSAQGAAEMAELYWLALLRDVKFTDFEDSPLAAAAAADLSTYSDIHAPKQGGGITPQTLFRGNTPADLTGPFVSQFLLRTVQYGTLRVPQLHDTVQPGVDYGTDFAEWLALQRGAARSTQRDFAGTRYLQTPRDLAHYTHFDVLYQAYLNAALILLALPQAAVQDRGNPYLTSKNQMGFPTYGTPHLVSLLAEAAIRAIKHTEYQQFYVHRRARPEAFGGRIEVHLRRSPGRYTGLLHEEILRSEVLERTRAATGSYLLPLSFPEGSPMSPSYQSGHATVAGACTTVLKAWFDESYVLTDPVVPSADGKSLVPYTGAGKDSLTIGGELNKLAANIGAGRAASGVHYRTDNTAAYTLGETIALELLREQKPLFNEGGGFSVTCFDGTAVTI</sequence>
<gene>
    <name evidence="3" type="ORF">AB0470_18570</name>
</gene>
<keyword evidence="3" id="KW-0575">Peroxidase</keyword>
<dbReference type="PROSITE" id="PS51318">
    <property type="entry name" value="TAT"/>
    <property type="match status" value="1"/>
</dbReference>
<organism evidence="3 4">
    <name type="scientific">Streptomyces griseosporeus</name>
    <dbReference type="NCBI Taxonomy" id="1910"/>
    <lineage>
        <taxon>Bacteria</taxon>
        <taxon>Bacillati</taxon>
        <taxon>Actinomycetota</taxon>
        <taxon>Actinomycetes</taxon>
        <taxon>Kitasatosporales</taxon>
        <taxon>Streptomycetaceae</taxon>
        <taxon>Streptomyces</taxon>
    </lineage>
</organism>
<dbReference type="Proteomes" id="UP001553148">
    <property type="component" value="Unassembled WGS sequence"/>
</dbReference>
<protein>
    <submittedName>
        <fullName evidence="3">Vanadium-dependent haloperoxidase</fullName>
        <ecNumber evidence="3">1.11.1.-</ecNumber>
    </submittedName>
</protein>
<dbReference type="GO" id="GO:0004601">
    <property type="term" value="F:peroxidase activity"/>
    <property type="evidence" value="ECO:0007669"/>
    <property type="project" value="UniProtKB-KW"/>
</dbReference>
<dbReference type="EC" id="1.11.1.-" evidence="3"/>
<evidence type="ECO:0000313" key="3">
    <source>
        <dbReference type="EMBL" id="MEV8461546.1"/>
    </source>
</evidence>
<dbReference type="PANTHER" id="PTHR34599">
    <property type="entry name" value="PEROXIDASE-RELATED"/>
    <property type="match status" value="1"/>
</dbReference>
<feature type="signal peptide" evidence="2">
    <location>
        <begin position="1"/>
        <end position="28"/>
    </location>
</feature>
<dbReference type="InterPro" id="IPR016119">
    <property type="entry name" value="Br/Cl_peroxidase_C"/>
</dbReference>
<dbReference type="InterPro" id="IPR052559">
    <property type="entry name" value="V-haloperoxidase"/>
</dbReference>
<evidence type="ECO:0000313" key="4">
    <source>
        <dbReference type="Proteomes" id="UP001553148"/>
    </source>
</evidence>
<dbReference type="Gene3D" id="1.10.606.10">
    <property type="entry name" value="Vanadium-containing Chloroperoxidase, domain 2"/>
    <property type="match status" value="1"/>
</dbReference>
<comment type="caution">
    <text evidence="3">The sequence shown here is derived from an EMBL/GenBank/DDBJ whole genome shotgun (WGS) entry which is preliminary data.</text>
</comment>
<evidence type="ECO:0000256" key="2">
    <source>
        <dbReference type="SAM" id="SignalP"/>
    </source>
</evidence>
<proteinExistence type="predicted"/>
<dbReference type="EMBL" id="JBFAUJ010000007">
    <property type="protein sequence ID" value="MEV8461546.1"/>
    <property type="molecule type" value="Genomic_DNA"/>
</dbReference>
<dbReference type="InterPro" id="IPR006311">
    <property type="entry name" value="TAT_signal"/>
</dbReference>
<feature type="chain" id="PRO_5045925216" evidence="2">
    <location>
        <begin position="29"/>
        <end position="541"/>
    </location>
</feature>
<dbReference type="PANTHER" id="PTHR34599:SF1">
    <property type="entry name" value="PHOSPHATIDIC ACID PHOSPHATASE TYPE 2_HALOPEROXIDASE DOMAIN-CONTAINING PROTEIN"/>
    <property type="match status" value="1"/>
</dbReference>
<accession>A0ABV3KQI9</accession>
<dbReference type="InterPro" id="IPR036938">
    <property type="entry name" value="PAP2/HPO_sf"/>
</dbReference>
<dbReference type="RefSeq" id="WP_239513171.1">
    <property type="nucleotide sequence ID" value="NZ_JBFAUJ010000007.1"/>
</dbReference>
<dbReference type="SUPFAM" id="SSF48317">
    <property type="entry name" value="Acid phosphatase/Vanadium-dependent haloperoxidase"/>
    <property type="match status" value="1"/>
</dbReference>
<evidence type="ECO:0000256" key="1">
    <source>
        <dbReference type="SAM" id="MobiDB-lite"/>
    </source>
</evidence>
<reference evidence="3 4" key="1">
    <citation type="submission" date="2024-06" db="EMBL/GenBank/DDBJ databases">
        <title>The Natural Products Discovery Center: Release of the First 8490 Sequenced Strains for Exploring Actinobacteria Biosynthetic Diversity.</title>
        <authorList>
            <person name="Kalkreuter E."/>
            <person name="Kautsar S.A."/>
            <person name="Yang D."/>
            <person name="Bader C.D."/>
            <person name="Teijaro C.N."/>
            <person name="Fluegel L."/>
            <person name="Davis C.M."/>
            <person name="Simpson J.R."/>
            <person name="Lauterbach L."/>
            <person name="Steele A.D."/>
            <person name="Gui C."/>
            <person name="Meng S."/>
            <person name="Li G."/>
            <person name="Viehrig K."/>
            <person name="Ye F."/>
            <person name="Su P."/>
            <person name="Kiefer A.F."/>
            <person name="Nichols A."/>
            <person name="Cepeda A.J."/>
            <person name="Yan W."/>
            <person name="Fan B."/>
            <person name="Jiang Y."/>
            <person name="Adhikari A."/>
            <person name="Zheng C.-J."/>
            <person name="Schuster L."/>
            <person name="Cowan T.M."/>
            <person name="Smanski M.J."/>
            <person name="Chevrette M.G."/>
            <person name="De Carvalho L.P.S."/>
            <person name="Shen B."/>
        </authorList>
    </citation>
    <scope>NUCLEOTIDE SEQUENCE [LARGE SCALE GENOMIC DNA]</scope>
    <source>
        <strain evidence="3 4">NPDC052360</strain>
    </source>
</reference>
<keyword evidence="3" id="KW-0560">Oxidoreductase</keyword>
<name>A0ABV3KQI9_STRGS</name>
<keyword evidence="2" id="KW-0732">Signal</keyword>
<keyword evidence="4" id="KW-1185">Reference proteome</keyword>